<feature type="binding site" evidence="12">
    <location>
        <begin position="263"/>
        <end position="265"/>
    </location>
    <ligand>
        <name>GTP</name>
        <dbReference type="ChEBI" id="CHEBI:37565"/>
    </ligand>
</feature>
<dbReference type="SUPFAM" id="SSF102114">
    <property type="entry name" value="Radical SAM enzymes"/>
    <property type="match status" value="1"/>
</dbReference>
<evidence type="ECO:0000313" key="15">
    <source>
        <dbReference type="Proteomes" id="UP000557193"/>
    </source>
</evidence>
<dbReference type="GO" id="GO:1904047">
    <property type="term" value="F:S-adenosyl-L-methionine binding"/>
    <property type="evidence" value="ECO:0007669"/>
    <property type="project" value="UniProtKB-UniRule"/>
</dbReference>
<reference evidence="14 15" key="1">
    <citation type="submission" date="2020-08" db="EMBL/GenBank/DDBJ databases">
        <title>Functional genomics of gut bacteria from endangered species of beetles.</title>
        <authorList>
            <person name="Carlos-Shanley C."/>
        </authorList>
    </citation>
    <scope>NUCLEOTIDE SEQUENCE [LARGE SCALE GENOMIC DNA]</scope>
    <source>
        <strain evidence="14 15">S00202</strain>
    </source>
</reference>
<feature type="binding site" evidence="12">
    <location>
        <position position="19"/>
    </location>
    <ligand>
        <name>GTP</name>
        <dbReference type="ChEBI" id="CHEBI:37565"/>
    </ligand>
</feature>
<dbReference type="SFLD" id="SFLDG01383">
    <property type="entry name" value="cyclic_pyranopterin_phosphate"/>
    <property type="match status" value="1"/>
</dbReference>
<dbReference type="GO" id="GO:0061799">
    <property type="term" value="F:cyclic pyranopterin monophosphate synthase activity"/>
    <property type="evidence" value="ECO:0007669"/>
    <property type="project" value="TreeGrafter"/>
</dbReference>
<feature type="binding site" evidence="12">
    <location>
        <position position="72"/>
    </location>
    <ligand>
        <name>S-adenosyl-L-methionine</name>
        <dbReference type="ChEBI" id="CHEBI:59789"/>
    </ligand>
</feature>
<dbReference type="NCBIfam" id="TIGR02666">
    <property type="entry name" value="moaA"/>
    <property type="match status" value="1"/>
</dbReference>
<comment type="pathway">
    <text evidence="12">Cofactor biosynthesis; molybdopterin biosynthesis.</text>
</comment>
<keyword evidence="5 12" id="KW-0547">Nucleotide-binding</keyword>
<dbReference type="CDD" id="cd21117">
    <property type="entry name" value="Twitch_MoaA"/>
    <property type="match status" value="1"/>
</dbReference>
<feature type="binding site" evidence="12">
    <location>
        <position position="258"/>
    </location>
    <ligand>
        <name>[4Fe-4S] cluster</name>
        <dbReference type="ChEBI" id="CHEBI:49883"/>
        <label>2</label>
        <note>4Fe-4S-substrate</note>
    </ligand>
</feature>
<dbReference type="InterPro" id="IPR013785">
    <property type="entry name" value="Aldolase_TIM"/>
</dbReference>
<dbReference type="UniPathway" id="UPA00344"/>
<keyword evidence="4 12" id="KW-0479">Metal-binding</keyword>
<evidence type="ECO:0000256" key="10">
    <source>
        <dbReference type="ARBA" id="ARBA00023239"/>
    </source>
</evidence>
<dbReference type="AlphaFoldDB" id="A0A7X0BRL3"/>
<keyword evidence="10 12" id="KW-0456">Lyase</keyword>
<comment type="cofactor">
    <cofactor evidence="12">
        <name>[4Fe-4S] cluster</name>
        <dbReference type="ChEBI" id="CHEBI:49883"/>
    </cofactor>
    <text evidence="12">Binds 2 [4Fe-4S] clusters. Binds 1 [4Fe-4S] cluster coordinated with 3 cysteines and an exchangeable S-adenosyl-L-methionine and 1 [4Fe-4S] cluster coordinated with 3 cysteines and the GTP-derived substrate.</text>
</comment>
<comment type="function">
    <text evidence="12">Catalyzes the cyclization of GTP to (8S)-3',8-cyclo-7,8-dihydroguanosine 5'-triphosphate.</text>
</comment>
<keyword evidence="3 12" id="KW-0949">S-adenosyl-L-methionine</keyword>
<comment type="catalytic activity">
    <reaction evidence="11 12">
        <text>GTP + AH2 + S-adenosyl-L-methionine = (8S)-3',8-cyclo-7,8-dihydroguanosine 5'-triphosphate + 5'-deoxyadenosine + L-methionine + A + H(+)</text>
        <dbReference type="Rhea" id="RHEA:49576"/>
        <dbReference type="ChEBI" id="CHEBI:13193"/>
        <dbReference type="ChEBI" id="CHEBI:15378"/>
        <dbReference type="ChEBI" id="CHEBI:17319"/>
        <dbReference type="ChEBI" id="CHEBI:17499"/>
        <dbReference type="ChEBI" id="CHEBI:37565"/>
        <dbReference type="ChEBI" id="CHEBI:57844"/>
        <dbReference type="ChEBI" id="CHEBI:59789"/>
        <dbReference type="ChEBI" id="CHEBI:131766"/>
        <dbReference type="EC" id="4.1.99.22"/>
    </reaction>
</comment>
<feature type="binding site" evidence="12">
    <location>
        <position position="30"/>
    </location>
    <ligand>
        <name>[4Fe-4S] cluster</name>
        <dbReference type="ChEBI" id="CHEBI:49883"/>
        <label>1</label>
        <note>4Fe-4S-S-AdoMet</note>
    </ligand>
</feature>
<dbReference type="InterPro" id="IPR013483">
    <property type="entry name" value="MoaA"/>
</dbReference>
<dbReference type="SFLD" id="SFLDG01067">
    <property type="entry name" value="SPASM/twitch_domain_containing"/>
    <property type="match status" value="1"/>
</dbReference>
<evidence type="ECO:0000256" key="12">
    <source>
        <dbReference type="HAMAP-Rule" id="MF_01225"/>
    </source>
</evidence>
<sequence length="332" mass="37041">MGSAALLQDGFGRPITYLRLSVTDRCNFRCVYCMPEKMQFLPRIKTLRKEELVQIGAAFVALGVSKVRLTGGEPLVDPNLPWVVKELADLPGLEQLALTTNGDRLGLYANELKAAGLDRINISLDSLNPKRFAELTRTGSLSRVLDGIGAAQQVGFERIKLNVVVLRGRNDDEVLDLVRFARRESLDISFIEEMPLGSISEHDRKLSFVSSDEIRAIVSQEFPLTPTTETTGGPARYHRMDDSPISVGFISPHSNNFCSSCNRVRVTAEGRLLLCLGNENSVDLRRVVRESPNDLETLKVKIREAILLKPERHYFDLNEAPQIVRFMNMTGG</sequence>
<proteinExistence type="inferred from homology"/>
<feature type="binding site" evidence="12">
    <location>
        <position position="32"/>
    </location>
    <ligand>
        <name>S-adenosyl-L-methionine</name>
        <dbReference type="ChEBI" id="CHEBI:59789"/>
    </ligand>
</feature>
<evidence type="ECO:0000313" key="14">
    <source>
        <dbReference type="EMBL" id="MBB6340515.1"/>
    </source>
</evidence>
<evidence type="ECO:0000256" key="6">
    <source>
        <dbReference type="ARBA" id="ARBA00023004"/>
    </source>
</evidence>
<dbReference type="CDD" id="cd01335">
    <property type="entry name" value="Radical_SAM"/>
    <property type="match status" value="1"/>
</dbReference>
<dbReference type="InterPro" id="IPR058240">
    <property type="entry name" value="rSAM_sf"/>
</dbReference>
<dbReference type="Proteomes" id="UP000557193">
    <property type="component" value="Unassembled WGS sequence"/>
</dbReference>
<keyword evidence="9 12" id="KW-0501">Molybdenum cofactor biosynthesis</keyword>
<evidence type="ECO:0000256" key="4">
    <source>
        <dbReference type="ARBA" id="ARBA00022723"/>
    </source>
</evidence>
<dbReference type="GO" id="GO:0046872">
    <property type="term" value="F:metal ion binding"/>
    <property type="evidence" value="ECO:0007669"/>
    <property type="project" value="UniProtKB-KW"/>
</dbReference>
<dbReference type="GO" id="GO:0061798">
    <property type="term" value="F:GTP 3',8'-cyclase activity"/>
    <property type="evidence" value="ECO:0007669"/>
    <property type="project" value="UniProtKB-UniRule"/>
</dbReference>
<dbReference type="InterPro" id="IPR007197">
    <property type="entry name" value="rSAM"/>
</dbReference>
<evidence type="ECO:0000256" key="7">
    <source>
        <dbReference type="ARBA" id="ARBA00023014"/>
    </source>
</evidence>
<dbReference type="InterPro" id="IPR050105">
    <property type="entry name" value="MoCo_biosynth_MoaA/MoaC"/>
</dbReference>
<organism evidence="14 15">
    <name type="scientific">Pseudomonas fluvialis</name>
    <dbReference type="NCBI Taxonomy" id="1793966"/>
    <lineage>
        <taxon>Bacteria</taxon>
        <taxon>Pseudomonadati</taxon>
        <taxon>Pseudomonadota</taxon>
        <taxon>Gammaproteobacteria</taxon>
        <taxon>Pseudomonadales</taxon>
        <taxon>Pseudomonadaceae</taxon>
        <taxon>Pseudomonas</taxon>
    </lineage>
</organism>
<dbReference type="InterPro" id="IPR010505">
    <property type="entry name" value="MoaA_twitch"/>
</dbReference>
<feature type="binding site" evidence="12">
    <location>
        <position position="160"/>
    </location>
    <ligand>
        <name>GTP</name>
        <dbReference type="ChEBI" id="CHEBI:37565"/>
    </ligand>
</feature>
<evidence type="ECO:0000256" key="5">
    <source>
        <dbReference type="ARBA" id="ARBA00022741"/>
    </source>
</evidence>
<dbReference type="InterPro" id="IPR006638">
    <property type="entry name" value="Elp3/MiaA/NifB-like_rSAM"/>
</dbReference>
<gene>
    <name evidence="12" type="primary">moaA</name>
    <name evidence="14" type="ORF">HNP49_000665</name>
</gene>
<comment type="similarity">
    <text evidence="12">Belongs to the radical SAM superfamily. MoaA family.</text>
</comment>
<evidence type="ECO:0000256" key="9">
    <source>
        <dbReference type="ARBA" id="ARBA00023150"/>
    </source>
</evidence>
<dbReference type="Pfam" id="PF06463">
    <property type="entry name" value="Mob_synth_C"/>
    <property type="match status" value="1"/>
</dbReference>
<evidence type="ECO:0000256" key="2">
    <source>
        <dbReference type="ARBA" id="ARBA00022485"/>
    </source>
</evidence>
<feature type="binding site" evidence="12">
    <location>
        <position position="275"/>
    </location>
    <ligand>
        <name>[4Fe-4S] cluster</name>
        <dbReference type="ChEBI" id="CHEBI:49883"/>
        <label>2</label>
        <note>4Fe-4S-substrate</note>
    </ligand>
</feature>
<feature type="binding site" evidence="12">
    <location>
        <position position="33"/>
    </location>
    <ligand>
        <name>[4Fe-4S] cluster</name>
        <dbReference type="ChEBI" id="CHEBI:49883"/>
        <label>1</label>
        <note>4Fe-4S-S-AdoMet</note>
    </ligand>
</feature>
<evidence type="ECO:0000256" key="8">
    <source>
        <dbReference type="ARBA" id="ARBA00023134"/>
    </source>
</evidence>
<dbReference type="HAMAP" id="MF_01225_B">
    <property type="entry name" value="MoaA_B"/>
    <property type="match status" value="1"/>
</dbReference>
<feature type="binding site" evidence="12">
    <location>
        <position position="68"/>
    </location>
    <ligand>
        <name>GTP</name>
        <dbReference type="ChEBI" id="CHEBI:37565"/>
    </ligand>
</feature>
<protein>
    <recommendedName>
        <fullName evidence="1 12">GTP 3',8-cyclase</fullName>
        <ecNumber evidence="1 12">4.1.99.22</ecNumber>
    </recommendedName>
    <alternativeName>
        <fullName evidence="12">Molybdenum cofactor biosynthesis protein A</fullName>
    </alternativeName>
</protein>
<dbReference type="RefSeq" id="WP_184680591.1">
    <property type="nucleotide sequence ID" value="NZ_JACHLL010000001.1"/>
</dbReference>
<comment type="subunit">
    <text evidence="12">Monomer and homodimer.</text>
</comment>
<dbReference type="GO" id="GO:0051539">
    <property type="term" value="F:4 iron, 4 sulfur cluster binding"/>
    <property type="evidence" value="ECO:0007669"/>
    <property type="project" value="UniProtKB-UniRule"/>
</dbReference>
<keyword evidence="6 12" id="KW-0408">Iron</keyword>
<accession>A0A7X0BRL3</accession>
<dbReference type="SMART" id="SM00729">
    <property type="entry name" value="Elp3"/>
    <property type="match status" value="1"/>
</dbReference>
<evidence type="ECO:0000256" key="11">
    <source>
        <dbReference type="ARBA" id="ARBA00048697"/>
    </source>
</evidence>
<keyword evidence="2 12" id="KW-0004">4Fe-4S</keyword>
<evidence type="ECO:0000256" key="1">
    <source>
        <dbReference type="ARBA" id="ARBA00012167"/>
    </source>
</evidence>
<evidence type="ECO:0000259" key="13">
    <source>
        <dbReference type="PROSITE" id="PS51918"/>
    </source>
</evidence>
<feature type="domain" description="Radical SAM core" evidence="13">
    <location>
        <begin position="10"/>
        <end position="234"/>
    </location>
</feature>
<feature type="binding site" evidence="12">
    <location>
        <position position="261"/>
    </location>
    <ligand>
        <name>[4Fe-4S] cluster</name>
        <dbReference type="ChEBI" id="CHEBI:49883"/>
        <label>2</label>
        <note>4Fe-4S-substrate</note>
    </ligand>
</feature>
<feature type="binding site" evidence="12">
    <location>
        <position position="99"/>
    </location>
    <ligand>
        <name>GTP</name>
        <dbReference type="ChEBI" id="CHEBI:37565"/>
    </ligand>
</feature>
<dbReference type="InterPro" id="IPR000385">
    <property type="entry name" value="MoaA_NifB_PqqE_Fe-S-bd_CS"/>
</dbReference>
<dbReference type="GO" id="GO:0006777">
    <property type="term" value="P:Mo-molybdopterin cofactor biosynthetic process"/>
    <property type="evidence" value="ECO:0007669"/>
    <property type="project" value="UniProtKB-UniRule"/>
</dbReference>
<feature type="binding site" evidence="12">
    <location>
        <position position="26"/>
    </location>
    <ligand>
        <name>[4Fe-4S] cluster</name>
        <dbReference type="ChEBI" id="CHEBI:49883"/>
        <label>1</label>
        <note>4Fe-4S-S-AdoMet</note>
    </ligand>
</feature>
<dbReference type="Gene3D" id="3.20.20.70">
    <property type="entry name" value="Aldolase class I"/>
    <property type="match status" value="1"/>
</dbReference>
<keyword evidence="15" id="KW-1185">Reference proteome</keyword>
<dbReference type="InterPro" id="IPR040064">
    <property type="entry name" value="MoaA-like"/>
</dbReference>
<dbReference type="EMBL" id="JACHLL010000001">
    <property type="protein sequence ID" value="MBB6340515.1"/>
    <property type="molecule type" value="Genomic_DNA"/>
</dbReference>
<evidence type="ECO:0000256" key="3">
    <source>
        <dbReference type="ARBA" id="ARBA00022691"/>
    </source>
</evidence>
<dbReference type="Pfam" id="PF04055">
    <property type="entry name" value="Radical_SAM"/>
    <property type="match status" value="1"/>
</dbReference>
<keyword evidence="8 12" id="KW-0342">GTP-binding</keyword>
<keyword evidence="7 12" id="KW-0411">Iron-sulfur</keyword>
<dbReference type="PANTHER" id="PTHR22960:SF0">
    <property type="entry name" value="MOLYBDENUM COFACTOR BIOSYNTHESIS PROTEIN 1"/>
    <property type="match status" value="1"/>
</dbReference>
<dbReference type="SFLD" id="SFLDS00029">
    <property type="entry name" value="Radical_SAM"/>
    <property type="match status" value="1"/>
</dbReference>
<dbReference type="EC" id="4.1.99.22" evidence="1 12"/>
<feature type="binding site" evidence="12">
    <location>
        <position position="194"/>
    </location>
    <ligand>
        <name>S-adenosyl-L-methionine</name>
        <dbReference type="ChEBI" id="CHEBI:59789"/>
    </ligand>
</feature>
<feature type="binding site" evidence="12">
    <location>
        <position position="123"/>
    </location>
    <ligand>
        <name>S-adenosyl-L-methionine</name>
        <dbReference type="ChEBI" id="CHEBI:59789"/>
    </ligand>
</feature>
<dbReference type="PROSITE" id="PS01305">
    <property type="entry name" value="MOAA_NIFB_PQQE"/>
    <property type="match status" value="1"/>
</dbReference>
<comment type="caution">
    <text evidence="14">The sequence shown here is derived from an EMBL/GenBank/DDBJ whole genome shotgun (WGS) entry which is preliminary data.</text>
</comment>
<dbReference type="SFLD" id="SFLDG01386">
    <property type="entry name" value="main_SPASM_domain-containing"/>
    <property type="match status" value="1"/>
</dbReference>
<dbReference type="GO" id="GO:0005525">
    <property type="term" value="F:GTP binding"/>
    <property type="evidence" value="ECO:0007669"/>
    <property type="project" value="UniProtKB-UniRule"/>
</dbReference>
<name>A0A7X0BRL3_9PSED</name>
<dbReference type="PROSITE" id="PS51918">
    <property type="entry name" value="RADICAL_SAM"/>
    <property type="match status" value="1"/>
</dbReference>
<dbReference type="PANTHER" id="PTHR22960">
    <property type="entry name" value="MOLYBDOPTERIN COFACTOR SYNTHESIS PROTEIN A"/>
    <property type="match status" value="1"/>
</dbReference>